<keyword evidence="1" id="KW-0732">Signal</keyword>
<accession>A0A162PKT8</accession>
<evidence type="ECO:0000313" key="3">
    <source>
        <dbReference type="Proteomes" id="UP000077315"/>
    </source>
</evidence>
<feature type="signal peptide" evidence="1">
    <location>
        <begin position="1"/>
        <end position="19"/>
    </location>
</feature>
<gene>
    <name evidence="2" type="ORF">PHYBLDRAFT_158789</name>
</gene>
<dbReference type="VEuPathDB" id="FungiDB:PHYBLDRAFT_158789"/>
<reference evidence="3" key="1">
    <citation type="submission" date="2015-06" db="EMBL/GenBank/DDBJ databases">
        <title>Expansion of signal transduction pathways in fungi by whole-genome duplication.</title>
        <authorList>
            <consortium name="DOE Joint Genome Institute"/>
            <person name="Corrochano L.M."/>
            <person name="Kuo A."/>
            <person name="Marcet-Houben M."/>
            <person name="Polaino S."/>
            <person name="Salamov A."/>
            <person name="Villalobos J.M."/>
            <person name="Alvarez M.I."/>
            <person name="Avalos J."/>
            <person name="Benito E.P."/>
            <person name="Benoit I."/>
            <person name="Burger G."/>
            <person name="Camino L.P."/>
            <person name="Canovas D."/>
            <person name="Cerda-Olmedo E."/>
            <person name="Cheng J.-F."/>
            <person name="Dominguez A."/>
            <person name="Elias M."/>
            <person name="Eslava A.P."/>
            <person name="Glaser F."/>
            <person name="Grimwood J."/>
            <person name="Gutierrez G."/>
            <person name="Heitman J."/>
            <person name="Henrissat B."/>
            <person name="Iturriaga E.A."/>
            <person name="Lang B.F."/>
            <person name="Lavin J.L."/>
            <person name="Lee S."/>
            <person name="Li W."/>
            <person name="Lindquist E."/>
            <person name="Lopez-Garcia S."/>
            <person name="Luque E.M."/>
            <person name="Marcos A.T."/>
            <person name="Martin J."/>
            <person name="McCluskey K."/>
            <person name="Medina H.R."/>
            <person name="Miralles-Duran A."/>
            <person name="Miyazaki A."/>
            <person name="Munoz-Torres E."/>
            <person name="Oguiza J.A."/>
            <person name="Ohm R."/>
            <person name="Olmedo M."/>
            <person name="Orejas M."/>
            <person name="Ortiz-Castellanos L."/>
            <person name="Pisabarro A.G."/>
            <person name="Rodriguez-Romero J."/>
            <person name="Ruiz-Herrera J."/>
            <person name="Ruiz-Vazquez R."/>
            <person name="Sanz C."/>
            <person name="Schackwitz W."/>
            <person name="Schmutz J."/>
            <person name="Shahriari M."/>
            <person name="Shelest E."/>
            <person name="Silva-Franco F."/>
            <person name="Soanes D."/>
            <person name="Syed K."/>
            <person name="Tagua V.G."/>
            <person name="Talbot N.J."/>
            <person name="Thon M."/>
            <person name="De vries R.P."/>
            <person name="Wiebenga A."/>
            <person name="Yadav J.S."/>
            <person name="Braun E.L."/>
            <person name="Baker S."/>
            <person name="Garre V."/>
            <person name="Horwitz B."/>
            <person name="Torres-Martinez S."/>
            <person name="Idnurm A."/>
            <person name="Herrera-Estrella A."/>
            <person name="Gabaldon T."/>
            <person name="Grigoriev I.V."/>
        </authorList>
    </citation>
    <scope>NUCLEOTIDE SEQUENCE [LARGE SCALE GENOMIC DNA]</scope>
    <source>
        <strain evidence="3">NRRL 1555(-)</strain>
    </source>
</reference>
<dbReference type="OrthoDB" id="2324139at2759"/>
<evidence type="ECO:0000256" key="1">
    <source>
        <dbReference type="SAM" id="SignalP"/>
    </source>
</evidence>
<dbReference type="InParanoid" id="A0A162PKT8"/>
<keyword evidence="3" id="KW-1185">Reference proteome</keyword>
<sequence length="263" mass="29680">MLRSALVVFTALFAGLTLACEPDCRHGLANDFSKFYSPVLQMAIDELHEKLAAELTKPITIAEQLSVVVYEENIREDVRTNIGPALKGFVAEAVGKKLEDGIFKVMFAEELPFKGDCNNPKRIDRKMPPPGESWTREECEKMDYICGNPPSICHFLPDIKLRIVGRIRQQLHDYARYQQGLLFRTIAQTYRQSVHNTLVKYGAGSMTNDPSVMAYVNTLISGAGNATEDWLVEDISELCTRPAQKELCDGWDEKIIPEILKWP</sequence>
<protein>
    <submittedName>
        <fullName evidence="2">Uncharacterized protein</fullName>
    </submittedName>
</protein>
<dbReference type="EMBL" id="KV440980">
    <property type="protein sequence ID" value="OAD73767.1"/>
    <property type="molecule type" value="Genomic_DNA"/>
</dbReference>
<dbReference type="RefSeq" id="XP_018291807.1">
    <property type="nucleotide sequence ID" value="XM_018433857.1"/>
</dbReference>
<dbReference type="GeneID" id="28994763"/>
<dbReference type="AlphaFoldDB" id="A0A162PKT8"/>
<evidence type="ECO:0000313" key="2">
    <source>
        <dbReference type="EMBL" id="OAD73767.1"/>
    </source>
</evidence>
<name>A0A162PKT8_PHYB8</name>
<feature type="chain" id="PRO_5007838216" evidence="1">
    <location>
        <begin position="20"/>
        <end position="263"/>
    </location>
</feature>
<proteinExistence type="predicted"/>
<organism evidence="2 3">
    <name type="scientific">Phycomyces blakesleeanus (strain ATCC 8743b / DSM 1359 / FGSC 10004 / NBRC 33097 / NRRL 1555)</name>
    <dbReference type="NCBI Taxonomy" id="763407"/>
    <lineage>
        <taxon>Eukaryota</taxon>
        <taxon>Fungi</taxon>
        <taxon>Fungi incertae sedis</taxon>
        <taxon>Mucoromycota</taxon>
        <taxon>Mucoromycotina</taxon>
        <taxon>Mucoromycetes</taxon>
        <taxon>Mucorales</taxon>
        <taxon>Phycomycetaceae</taxon>
        <taxon>Phycomyces</taxon>
    </lineage>
</organism>
<dbReference type="Proteomes" id="UP000077315">
    <property type="component" value="Unassembled WGS sequence"/>
</dbReference>
<dbReference type="PROSITE" id="PS51257">
    <property type="entry name" value="PROKAR_LIPOPROTEIN"/>
    <property type="match status" value="1"/>
</dbReference>